<proteinExistence type="inferred from homology"/>
<sequence length="514" mass="60493">MISSCQRFLRSSNVIYSFAVANQRRYSSSQLQYYQSLRIHKDKSIPSILNNLFINKMLQYDWIVDQGPKLIDFLYAICGTKLTNFLINHTIGKVFTAGENLESVQKHLSSSNSKISYIMDYCSEALEGIKDYEKFYDENSLIFKQTILECAKKPEKKNMIAIKVSSLIDLNLLKQINKARLNIFDMFYKISQGEQTITIQQVFSYLKEQGIILNDDEQKQFIKGVLKFNQNDIKIDEILIDEITWKYRVQPIFMFDVDLNNNPVIKYFNNLNQKDIYLFEQFIERVKYFMDQALINQVCVMVDAEQTYIQLAIDSFSEQMEAYYNQNYTIVFNTFQNYLKQTKQRTDYEIEKAEKFKLNIGIKMVRGAYMVEESKLAKQQNKENPINNGYDTTTSMIERNLEILIQNIHKSPTKVFVASHNEQTIDQVKEIMNRYSIPNQGDVLFAQLYGLSDHVTYQLASEGYKIYKYVPFGKTEIMIPYLMRRAQETKKVLQSSSLQTLLLIDELKYRLYFK</sequence>
<evidence type="ECO:0000256" key="4">
    <source>
        <dbReference type="RuleBase" id="RU364054"/>
    </source>
</evidence>
<dbReference type="GO" id="GO:0005739">
    <property type="term" value="C:mitochondrion"/>
    <property type="evidence" value="ECO:0007669"/>
    <property type="project" value="TreeGrafter"/>
</dbReference>
<evidence type="ECO:0000259" key="5">
    <source>
        <dbReference type="Pfam" id="PF01619"/>
    </source>
</evidence>
<protein>
    <recommendedName>
        <fullName evidence="2 4">Proline dehydrogenase</fullName>
        <ecNumber evidence="2 4">1.5.5.2</ecNumber>
    </recommendedName>
</protein>
<dbReference type="GO" id="GO:0004657">
    <property type="term" value="F:proline dehydrogenase activity"/>
    <property type="evidence" value="ECO:0007669"/>
    <property type="project" value="UniProtKB-EC"/>
</dbReference>
<feature type="domain" description="Proline dehydrogenase" evidence="5">
    <location>
        <begin position="110"/>
        <end position="492"/>
    </location>
</feature>
<comment type="cofactor">
    <cofactor evidence="4">
        <name>FAD</name>
        <dbReference type="ChEBI" id="CHEBI:57692"/>
    </cofactor>
</comment>
<dbReference type="InterPro" id="IPR002872">
    <property type="entry name" value="Proline_DH_dom"/>
</dbReference>
<dbReference type="Proteomes" id="UP000688137">
    <property type="component" value="Unassembled WGS sequence"/>
</dbReference>
<dbReference type="PANTHER" id="PTHR13914">
    <property type="entry name" value="PROLINE OXIDASE"/>
    <property type="match status" value="1"/>
</dbReference>
<keyword evidence="4" id="KW-0285">Flavoprotein</keyword>
<comment type="caution">
    <text evidence="6">The sequence shown here is derived from an EMBL/GenBank/DDBJ whole genome shotgun (WGS) entry which is preliminary data.</text>
</comment>
<dbReference type="PANTHER" id="PTHR13914:SF0">
    <property type="entry name" value="PROLINE DEHYDROGENASE 1, MITOCHONDRIAL"/>
    <property type="match status" value="1"/>
</dbReference>
<keyword evidence="7" id="KW-1185">Reference proteome</keyword>
<evidence type="ECO:0000256" key="3">
    <source>
        <dbReference type="ARBA" id="ARBA00023062"/>
    </source>
</evidence>
<keyword evidence="3 4" id="KW-0642">Proline metabolism</keyword>
<keyword evidence="4" id="KW-0274">FAD</keyword>
<dbReference type="Pfam" id="PF01619">
    <property type="entry name" value="Pro_dh"/>
    <property type="match status" value="1"/>
</dbReference>
<evidence type="ECO:0000313" key="7">
    <source>
        <dbReference type="Proteomes" id="UP000688137"/>
    </source>
</evidence>
<dbReference type="GO" id="GO:0071949">
    <property type="term" value="F:FAD binding"/>
    <property type="evidence" value="ECO:0007669"/>
    <property type="project" value="TreeGrafter"/>
</dbReference>
<dbReference type="EC" id="1.5.5.2" evidence="2 4"/>
<comment type="function">
    <text evidence="4">Converts proline to delta-1-pyrroline-5-carboxylate.</text>
</comment>
<evidence type="ECO:0000256" key="2">
    <source>
        <dbReference type="ARBA" id="ARBA00012695"/>
    </source>
</evidence>
<comment type="similarity">
    <text evidence="1 4">Belongs to the proline oxidase family.</text>
</comment>
<keyword evidence="4" id="KW-0560">Oxidoreductase</keyword>
<name>A0A8S1NS73_PARPR</name>
<dbReference type="EMBL" id="CAJJDM010000093">
    <property type="protein sequence ID" value="CAD8092333.1"/>
    <property type="molecule type" value="Genomic_DNA"/>
</dbReference>
<reference evidence="6" key="1">
    <citation type="submission" date="2021-01" db="EMBL/GenBank/DDBJ databases">
        <authorList>
            <consortium name="Genoscope - CEA"/>
            <person name="William W."/>
        </authorList>
    </citation>
    <scope>NUCLEOTIDE SEQUENCE</scope>
</reference>
<comment type="catalytic activity">
    <reaction evidence="4">
        <text>L-proline + a quinone = (S)-1-pyrroline-5-carboxylate + a quinol + H(+)</text>
        <dbReference type="Rhea" id="RHEA:23784"/>
        <dbReference type="ChEBI" id="CHEBI:15378"/>
        <dbReference type="ChEBI" id="CHEBI:17388"/>
        <dbReference type="ChEBI" id="CHEBI:24646"/>
        <dbReference type="ChEBI" id="CHEBI:60039"/>
        <dbReference type="ChEBI" id="CHEBI:132124"/>
        <dbReference type="EC" id="1.5.5.2"/>
    </reaction>
</comment>
<dbReference type="AlphaFoldDB" id="A0A8S1NS73"/>
<accession>A0A8S1NS73</accession>
<dbReference type="InterPro" id="IPR015659">
    <property type="entry name" value="Proline_oxidase"/>
</dbReference>
<evidence type="ECO:0000313" key="6">
    <source>
        <dbReference type="EMBL" id="CAD8092333.1"/>
    </source>
</evidence>
<dbReference type="GO" id="GO:0010133">
    <property type="term" value="P:L-proline catabolic process to L-glutamate"/>
    <property type="evidence" value="ECO:0007669"/>
    <property type="project" value="TreeGrafter"/>
</dbReference>
<organism evidence="6 7">
    <name type="scientific">Paramecium primaurelia</name>
    <dbReference type="NCBI Taxonomy" id="5886"/>
    <lineage>
        <taxon>Eukaryota</taxon>
        <taxon>Sar</taxon>
        <taxon>Alveolata</taxon>
        <taxon>Ciliophora</taxon>
        <taxon>Intramacronucleata</taxon>
        <taxon>Oligohymenophorea</taxon>
        <taxon>Peniculida</taxon>
        <taxon>Parameciidae</taxon>
        <taxon>Paramecium</taxon>
    </lineage>
</organism>
<gene>
    <name evidence="6" type="ORF">PPRIM_AZ9-3.1.T0900131</name>
</gene>
<evidence type="ECO:0000256" key="1">
    <source>
        <dbReference type="ARBA" id="ARBA00005869"/>
    </source>
</evidence>